<sequence length="98" mass="11103">MRTEVMGTHIVLLVLATRTTERRVRCGGCASKIFAFGRFEIGVGAVENFSGPPTVPRYAEDFGKRSGCCRYARPYVRRFIGYGFWDSMKAASRVFFDF</sequence>
<name>A0A183VHC0_TOXCA</name>
<gene>
    <name evidence="2" type="ORF">TCNE_LOCUS20140</name>
</gene>
<reference evidence="4" key="1">
    <citation type="submission" date="2016-06" db="UniProtKB">
        <authorList>
            <consortium name="WormBaseParasite"/>
        </authorList>
    </citation>
    <scope>IDENTIFICATION</scope>
</reference>
<protein>
    <submittedName>
        <fullName evidence="4">Secreted protein</fullName>
    </submittedName>
</protein>
<feature type="chain" id="PRO_5044553798" evidence="1">
    <location>
        <begin position="17"/>
        <end position="98"/>
    </location>
</feature>
<dbReference type="WBParaSite" id="TCNE_0002014401-mRNA-1">
    <property type="protein sequence ID" value="TCNE_0002014401-mRNA-1"/>
    <property type="gene ID" value="TCNE_0002014401"/>
</dbReference>
<reference evidence="2 3" key="2">
    <citation type="submission" date="2018-11" db="EMBL/GenBank/DDBJ databases">
        <authorList>
            <consortium name="Pathogen Informatics"/>
        </authorList>
    </citation>
    <scope>NUCLEOTIDE SEQUENCE [LARGE SCALE GENOMIC DNA]</scope>
</reference>
<evidence type="ECO:0000313" key="2">
    <source>
        <dbReference type="EMBL" id="VDM51461.1"/>
    </source>
</evidence>
<accession>A0A183VHC0</accession>
<dbReference type="Proteomes" id="UP000050794">
    <property type="component" value="Unassembled WGS sequence"/>
</dbReference>
<dbReference type="EMBL" id="UYWY01028379">
    <property type="protein sequence ID" value="VDM51461.1"/>
    <property type="molecule type" value="Genomic_DNA"/>
</dbReference>
<keyword evidence="1" id="KW-0732">Signal</keyword>
<dbReference type="AlphaFoldDB" id="A0A183VHC0"/>
<evidence type="ECO:0000313" key="3">
    <source>
        <dbReference type="Proteomes" id="UP000050794"/>
    </source>
</evidence>
<evidence type="ECO:0000313" key="4">
    <source>
        <dbReference type="WBParaSite" id="TCNE_0002014401-mRNA-1"/>
    </source>
</evidence>
<keyword evidence="3" id="KW-1185">Reference proteome</keyword>
<evidence type="ECO:0000256" key="1">
    <source>
        <dbReference type="SAM" id="SignalP"/>
    </source>
</evidence>
<proteinExistence type="predicted"/>
<organism evidence="3 4">
    <name type="scientific">Toxocara canis</name>
    <name type="common">Canine roundworm</name>
    <dbReference type="NCBI Taxonomy" id="6265"/>
    <lineage>
        <taxon>Eukaryota</taxon>
        <taxon>Metazoa</taxon>
        <taxon>Ecdysozoa</taxon>
        <taxon>Nematoda</taxon>
        <taxon>Chromadorea</taxon>
        <taxon>Rhabditida</taxon>
        <taxon>Spirurina</taxon>
        <taxon>Ascaridomorpha</taxon>
        <taxon>Ascaridoidea</taxon>
        <taxon>Toxocaridae</taxon>
        <taxon>Toxocara</taxon>
    </lineage>
</organism>
<feature type="signal peptide" evidence="1">
    <location>
        <begin position="1"/>
        <end position="16"/>
    </location>
</feature>